<keyword evidence="2" id="KW-1185">Reference proteome</keyword>
<dbReference type="OrthoDB" id="119700at2"/>
<accession>A0A0R0CLU4</accession>
<dbReference type="STRING" id="344882.ABB29_05380"/>
<evidence type="ECO:0000313" key="2">
    <source>
        <dbReference type="Proteomes" id="UP000052052"/>
    </source>
</evidence>
<dbReference type="RefSeq" id="WP_057657594.1">
    <property type="nucleotide sequence ID" value="NZ_LDJL01000005.1"/>
</dbReference>
<evidence type="ECO:0008006" key="3">
    <source>
        <dbReference type="Google" id="ProtNLM"/>
    </source>
</evidence>
<organism evidence="1 2">
    <name type="scientific">Pseudoxanthomonas dokdonensis</name>
    <dbReference type="NCBI Taxonomy" id="344882"/>
    <lineage>
        <taxon>Bacteria</taxon>
        <taxon>Pseudomonadati</taxon>
        <taxon>Pseudomonadota</taxon>
        <taxon>Gammaproteobacteria</taxon>
        <taxon>Lysobacterales</taxon>
        <taxon>Lysobacteraceae</taxon>
        <taxon>Pseudoxanthomonas</taxon>
    </lineage>
</organism>
<gene>
    <name evidence="1" type="ORF">ABB29_05380</name>
</gene>
<reference evidence="1 2" key="1">
    <citation type="submission" date="2015-05" db="EMBL/GenBank/DDBJ databases">
        <title>Genome sequencing and analysis of members of genus Stenotrophomonas.</title>
        <authorList>
            <person name="Patil P.P."/>
            <person name="Midha S."/>
            <person name="Patil P.B."/>
        </authorList>
    </citation>
    <scope>NUCLEOTIDE SEQUENCE [LARGE SCALE GENOMIC DNA]</scope>
    <source>
        <strain evidence="1 2">DSM 21858</strain>
    </source>
</reference>
<dbReference type="Proteomes" id="UP000052052">
    <property type="component" value="Unassembled WGS sequence"/>
</dbReference>
<dbReference type="EMBL" id="LDJL01000005">
    <property type="protein sequence ID" value="KRG70512.1"/>
    <property type="molecule type" value="Genomic_DNA"/>
</dbReference>
<sequence>MKQHLYRITVEHLRDASGHALDDASPLVFEARNHDDIQQVVAKVLGKQLFEPQTATAFAVGLKLFSEVLLEHRKDELFADLAPHLGAFMKKLKSRPSPP</sequence>
<dbReference type="Gene3D" id="3.10.20.850">
    <property type="entry name" value="Protein of unknown function DUF3861"/>
    <property type="match status" value="1"/>
</dbReference>
<name>A0A0R0CLU4_9GAMM</name>
<dbReference type="AlphaFoldDB" id="A0A0R0CLU4"/>
<evidence type="ECO:0000313" key="1">
    <source>
        <dbReference type="EMBL" id="KRG70512.1"/>
    </source>
</evidence>
<dbReference type="InterPro" id="IPR038194">
    <property type="entry name" value="DUF3861_sf"/>
</dbReference>
<dbReference type="Pfam" id="PF12977">
    <property type="entry name" value="DUF3861"/>
    <property type="match status" value="1"/>
</dbReference>
<proteinExistence type="predicted"/>
<dbReference type="InterPro" id="IPR024476">
    <property type="entry name" value="DUF3861"/>
</dbReference>
<dbReference type="PATRIC" id="fig|344882.3.peg.2409"/>
<comment type="caution">
    <text evidence="1">The sequence shown here is derived from an EMBL/GenBank/DDBJ whole genome shotgun (WGS) entry which is preliminary data.</text>
</comment>
<protein>
    <recommendedName>
        <fullName evidence="3">DUF3861 domain-containing protein</fullName>
    </recommendedName>
</protein>